<dbReference type="PANTHER" id="PTHR43383:SF2">
    <property type="entry name" value="AMIDOHYDROLASE 2 FAMILY PROTEIN"/>
    <property type="match status" value="1"/>
</dbReference>
<comment type="caution">
    <text evidence="2">The sequence shown here is derived from an EMBL/GenBank/DDBJ whole genome shotgun (WGS) entry which is preliminary data.</text>
</comment>
<evidence type="ECO:0000313" key="3">
    <source>
        <dbReference type="Proteomes" id="UP001054252"/>
    </source>
</evidence>
<dbReference type="SUPFAM" id="SSF56672">
    <property type="entry name" value="DNA/RNA polymerases"/>
    <property type="match status" value="1"/>
</dbReference>
<dbReference type="Pfam" id="PF07727">
    <property type="entry name" value="RVT_2"/>
    <property type="match status" value="1"/>
</dbReference>
<keyword evidence="3" id="KW-1185">Reference proteome</keyword>
<gene>
    <name evidence="2" type="ORF">SLEP1_g36510</name>
</gene>
<proteinExistence type="predicted"/>
<dbReference type="InterPro" id="IPR013103">
    <property type="entry name" value="RVT_2"/>
</dbReference>
<name>A0AAV5KRP1_9ROSI</name>
<feature type="domain" description="Reverse transcriptase Ty1/copia-type" evidence="1">
    <location>
        <begin position="16"/>
        <end position="191"/>
    </location>
</feature>
<evidence type="ECO:0000259" key="1">
    <source>
        <dbReference type="Pfam" id="PF07727"/>
    </source>
</evidence>
<dbReference type="InterPro" id="IPR043502">
    <property type="entry name" value="DNA/RNA_pol_sf"/>
</dbReference>
<dbReference type="EMBL" id="BPVZ01000075">
    <property type="protein sequence ID" value="GKV27325.1"/>
    <property type="molecule type" value="Genomic_DNA"/>
</dbReference>
<sequence length="192" mass="21723">MGYNIKVIVVGIQYHKNSTNKTLVGCKWVYKIKTHSDGSVELYKARLVAQDFMQEYGINYEETFALVARLTTIHSLLTIVAICKWKLFQMDVKNAFLNGDLEEEVYMKPPLGLTPPSNKVCRLRRAMYGLKQSPRAWFPKFSSTVSEFGFTSSPHDTALFVHKSAQGTVLLLIYVDDMIITGDDVSGTDELK</sequence>
<protein>
    <recommendedName>
        <fullName evidence="1">Reverse transcriptase Ty1/copia-type domain-containing protein</fullName>
    </recommendedName>
</protein>
<evidence type="ECO:0000313" key="2">
    <source>
        <dbReference type="EMBL" id="GKV27325.1"/>
    </source>
</evidence>
<organism evidence="2 3">
    <name type="scientific">Rubroshorea leprosula</name>
    <dbReference type="NCBI Taxonomy" id="152421"/>
    <lineage>
        <taxon>Eukaryota</taxon>
        <taxon>Viridiplantae</taxon>
        <taxon>Streptophyta</taxon>
        <taxon>Embryophyta</taxon>
        <taxon>Tracheophyta</taxon>
        <taxon>Spermatophyta</taxon>
        <taxon>Magnoliopsida</taxon>
        <taxon>eudicotyledons</taxon>
        <taxon>Gunneridae</taxon>
        <taxon>Pentapetalae</taxon>
        <taxon>rosids</taxon>
        <taxon>malvids</taxon>
        <taxon>Malvales</taxon>
        <taxon>Dipterocarpaceae</taxon>
        <taxon>Rubroshorea</taxon>
    </lineage>
</organism>
<dbReference type="AlphaFoldDB" id="A0AAV5KRP1"/>
<accession>A0AAV5KRP1</accession>
<dbReference type="Proteomes" id="UP001054252">
    <property type="component" value="Unassembled WGS sequence"/>
</dbReference>
<dbReference type="PANTHER" id="PTHR43383">
    <property type="entry name" value="NODULIN 6"/>
    <property type="match status" value="1"/>
</dbReference>
<reference evidence="2 3" key="1">
    <citation type="journal article" date="2021" name="Commun. Biol.">
        <title>The genome of Shorea leprosula (Dipterocarpaceae) highlights the ecological relevance of drought in aseasonal tropical rainforests.</title>
        <authorList>
            <person name="Ng K.K.S."/>
            <person name="Kobayashi M.J."/>
            <person name="Fawcett J.A."/>
            <person name="Hatakeyama M."/>
            <person name="Paape T."/>
            <person name="Ng C.H."/>
            <person name="Ang C.C."/>
            <person name="Tnah L.H."/>
            <person name="Lee C.T."/>
            <person name="Nishiyama T."/>
            <person name="Sese J."/>
            <person name="O'Brien M.J."/>
            <person name="Copetti D."/>
            <person name="Mohd Noor M.I."/>
            <person name="Ong R.C."/>
            <person name="Putra M."/>
            <person name="Sireger I.Z."/>
            <person name="Indrioko S."/>
            <person name="Kosugi Y."/>
            <person name="Izuno A."/>
            <person name="Isagi Y."/>
            <person name="Lee S.L."/>
            <person name="Shimizu K.K."/>
        </authorList>
    </citation>
    <scope>NUCLEOTIDE SEQUENCE [LARGE SCALE GENOMIC DNA]</scope>
    <source>
        <strain evidence="2">214</strain>
    </source>
</reference>